<feature type="domain" description="Protein kinase" evidence="8">
    <location>
        <begin position="239"/>
        <end position="503"/>
    </location>
</feature>
<evidence type="ECO:0000256" key="2">
    <source>
        <dbReference type="ARBA" id="ARBA00022741"/>
    </source>
</evidence>
<evidence type="ECO:0000256" key="3">
    <source>
        <dbReference type="ARBA" id="ARBA00022777"/>
    </source>
</evidence>
<dbReference type="Gene3D" id="3.30.200.20">
    <property type="entry name" value="Phosphorylase Kinase, domain 1"/>
    <property type="match status" value="1"/>
</dbReference>
<evidence type="ECO:0000256" key="7">
    <source>
        <dbReference type="SAM" id="MobiDB-lite"/>
    </source>
</evidence>
<dbReference type="GO" id="GO:0005634">
    <property type="term" value="C:nucleus"/>
    <property type="evidence" value="ECO:0007669"/>
    <property type="project" value="TreeGrafter"/>
</dbReference>
<accession>A0A167MMD3</accession>
<keyword evidence="4 6" id="KW-0067">ATP-binding</keyword>
<dbReference type="OrthoDB" id="4062651at2759"/>
<feature type="region of interest" description="Disordered" evidence="7">
    <location>
        <begin position="577"/>
        <end position="666"/>
    </location>
</feature>
<evidence type="ECO:0000256" key="4">
    <source>
        <dbReference type="ARBA" id="ARBA00022840"/>
    </source>
</evidence>
<dbReference type="PANTHER" id="PTHR11042">
    <property type="entry name" value="EUKARYOTIC TRANSLATION INITIATION FACTOR 2-ALPHA KINASE EIF2-ALPHA KINASE -RELATED"/>
    <property type="match status" value="1"/>
</dbReference>
<dbReference type="InterPro" id="IPR017441">
    <property type="entry name" value="Protein_kinase_ATP_BS"/>
</dbReference>
<dbReference type="Pfam" id="PF00069">
    <property type="entry name" value="Pkinase"/>
    <property type="match status" value="1"/>
</dbReference>
<dbReference type="GO" id="GO:0005737">
    <property type="term" value="C:cytoplasm"/>
    <property type="evidence" value="ECO:0007669"/>
    <property type="project" value="TreeGrafter"/>
</dbReference>
<dbReference type="AlphaFoldDB" id="A0A167MMD3"/>
<dbReference type="GO" id="GO:0004672">
    <property type="term" value="F:protein kinase activity"/>
    <property type="evidence" value="ECO:0007669"/>
    <property type="project" value="InterPro"/>
</dbReference>
<keyword evidence="2 6" id="KW-0547">Nucleotide-binding</keyword>
<dbReference type="SMART" id="SM00220">
    <property type="entry name" value="S_TKc"/>
    <property type="match status" value="1"/>
</dbReference>
<keyword evidence="3 9" id="KW-0418">Kinase</keyword>
<feature type="binding site" evidence="6">
    <location>
        <position position="268"/>
    </location>
    <ligand>
        <name>ATP</name>
        <dbReference type="ChEBI" id="CHEBI:30616"/>
    </ligand>
</feature>
<dbReference type="InterPro" id="IPR050339">
    <property type="entry name" value="CC_SR_Kinase"/>
</dbReference>
<evidence type="ECO:0000256" key="6">
    <source>
        <dbReference type="PROSITE-ProRule" id="PRU10141"/>
    </source>
</evidence>
<dbReference type="SUPFAM" id="SSF56112">
    <property type="entry name" value="Protein kinase-like (PK-like)"/>
    <property type="match status" value="1"/>
</dbReference>
<dbReference type="InterPro" id="IPR008271">
    <property type="entry name" value="Ser/Thr_kinase_AS"/>
</dbReference>
<sequence>MDMEFVPKPQHPLAVFRLNPLNGRAREVVANPNNKHLVSGEGPKDLYLDIGGIPSAVNDGVTLATLGRHGDVHIEGASVARVQCAFEMDPVSQVVMLYDKSHNNSTQVHDMDCRDDNDDIDDIDNDDDFDNNDNDNKGNKQPTVWRFEYGRPRKVYVGPFVNSVLGMCGVDQRLILFRLVWPQNAQAALARKARSYVMTGLAHVSHLAKTLDDTETAPETTRVTRLHTPALGTAMLIRYYELGNIGEGSFGVVCRAINVDTGRIMAVKRLKRLPSNSAANWEKCRREVMILAKLRHPCIVDLIWSKIFVGLKDGSLDKLVLSGSYAASAADAAADTADTAAANLPPLSLHGLASRMFDHMLQALDFLACEGIVHRDVKPENIFYVRRAGAYHFQLGDFGLSNFARLAVSQHCGTPIYMSPEVYSGGGRQTPKADVWSLFVTLLWTLDYNDFRARSDSFGSYRETCAAVQALAADPRLVPIRAMAAAHPDRRASAAQMLCANFAGSGLTTPRNLVPPLAEPEPPAPQPSLSPTPAPTLPPPPSPPVAAPVPKRVPQPVTNPGDAAVETAAVSAMIAEAIPSPSRPPTRWPVDARPHHQRQGPTTGAAVLAGDNTRVQKRRYKLRDRDAVRLQAAVSKPPGVSVNRPSSDTKMHSDTDMGVSDSFPAF</sequence>
<dbReference type="GO" id="GO:0005524">
    <property type="term" value="F:ATP binding"/>
    <property type="evidence" value="ECO:0007669"/>
    <property type="project" value="UniProtKB-UniRule"/>
</dbReference>
<organism evidence="9 10">
    <name type="scientific">Niveomyces insectorum RCEF 264</name>
    <dbReference type="NCBI Taxonomy" id="1081102"/>
    <lineage>
        <taxon>Eukaryota</taxon>
        <taxon>Fungi</taxon>
        <taxon>Dikarya</taxon>
        <taxon>Ascomycota</taxon>
        <taxon>Pezizomycotina</taxon>
        <taxon>Sordariomycetes</taxon>
        <taxon>Hypocreomycetidae</taxon>
        <taxon>Hypocreales</taxon>
        <taxon>Cordycipitaceae</taxon>
        <taxon>Niveomyces</taxon>
    </lineage>
</organism>
<evidence type="ECO:0000259" key="8">
    <source>
        <dbReference type="PROSITE" id="PS50011"/>
    </source>
</evidence>
<feature type="region of interest" description="Disordered" evidence="7">
    <location>
        <begin position="510"/>
        <end position="561"/>
    </location>
</feature>
<reference evidence="9 10" key="1">
    <citation type="journal article" date="2016" name="Genome Biol. Evol.">
        <title>Divergent and convergent evolution of fungal pathogenicity.</title>
        <authorList>
            <person name="Shang Y."/>
            <person name="Xiao G."/>
            <person name="Zheng P."/>
            <person name="Cen K."/>
            <person name="Zhan S."/>
            <person name="Wang C."/>
        </authorList>
    </citation>
    <scope>NUCLEOTIDE SEQUENCE [LARGE SCALE GENOMIC DNA]</scope>
    <source>
        <strain evidence="9 10">RCEF 264</strain>
    </source>
</reference>
<gene>
    <name evidence="9" type="ORF">SPI_08780</name>
</gene>
<protein>
    <submittedName>
        <fullName evidence="9">Protein kinase-like domain protein</fullName>
    </submittedName>
</protein>
<comment type="caution">
    <text evidence="9">The sequence shown here is derived from an EMBL/GenBank/DDBJ whole genome shotgun (WGS) entry which is preliminary data.</text>
</comment>
<evidence type="ECO:0000313" key="9">
    <source>
        <dbReference type="EMBL" id="OAA54534.1"/>
    </source>
</evidence>
<dbReference type="CDD" id="cd00180">
    <property type="entry name" value="PKc"/>
    <property type="match status" value="1"/>
</dbReference>
<dbReference type="PROSITE" id="PS00108">
    <property type="entry name" value="PROTEIN_KINASE_ST"/>
    <property type="match status" value="1"/>
</dbReference>
<dbReference type="STRING" id="1081102.A0A167MMD3"/>
<dbReference type="PROSITE" id="PS00107">
    <property type="entry name" value="PROTEIN_KINASE_ATP"/>
    <property type="match status" value="1"/>
</dbReference>
<keyword evidence="1" id="KW-0808">Transferase</keyword>
<feature type="compositionally biased region" description="Pro residues" evidence="7">
    <location>
        <begin position="517"/>
        <end position="553"/>
    </location>
</feature>
<keyword evidence="10" id="KW-1185">Reference proteome</keyword>
<dbReference type="InterPro" id="IPR011009">
    <property type="entry name" value="Kinase-like_dom_sf"/>
</dbReference>
<name>A0A167MMD3_9HYPO</name>
<evidence type="ECO:0000256" key="1">
    <source>
        <dbReference type="ARBA" id="ARBA00022679"/>
    </source>
</evidence>
<dbReference type="Gene3D" id="1.10.510.10">
    <property type="entry name" value="Transferase(Phosphotransferase) domain 1"/>
    <property type="match status" value="1"/>
</dbReference>
<dbReference type="PROSITE" id="PS50011">
    <property type="entry name" value="PROTEIN_KINASE_DOM"/>
    <property type="match status" value="1"/>
</dbReference>
<dbReference type="Proteomes" id="UP000076874">
    <property type="component" value="Unassembled WGS sequence"/>
</dbReference>
<evidence type="ECO:0000256" key="5">
    <source>
        <dbReference type="ARBA" id="ARBA00037982"/>
    </source>
</evidence>
<proteinExistence type="inferred from homology"/>
<evidence type="ECO:0000313" key="10">
    <source>
        <dbReference type="Proteomes" id="UP000076874"/>
    </source>
</evidence>
<feature type="compositionally biased region" description="Acidic residues" evidence="7">
    <location>
        <begin position="115"/>
        <end position="133"/>
    </location>
</feature>
<comment type="similarity">
    <text evidence="5">Belongs to the protein kinase superfamily. Ser/Thr protein kinase family. GCN2 subfamily.</text>
</comment>
<dbReference type="InterPro" id="IPR000719">
    <property type="entry name" value="Prot_kinase_dom"/>
</dbReference>
<feature type="region of interest" description="Disordered" evidence="7">
    <location>
        <begin position="106"/>
        <end position="141"/>
    </location>
</feature>
<dbReference type="EMBL" id="AZHD01000023">
    <property type="protein sequence ID" value="OAA54534.1"/>
    <property type="molecule type" value="Genomic_DNA"/>
</dbReference>